<reference evidence="6" key="1">
    <citation type="submission" date="2023-03" db="EMBL/GenBank/DDBJ databases">
        <authorList>
            <person name="Julca I."/>
        </authorList>
    </citation>
    <scope>NUCLEOTIDE SEQUENCE</scope>
</reference>
<name>A0AAV1DIG0_OLDCO</name>
<keyword evidence="4" id="KW-0560">Oxidoreductase</keyword>
<dbReference type="Pfam" id="PF03171">
    <property type="entry name" value="2OG-FeII_Oxy"/>
    <property type="match status" value="1"/>
</dbReference>
<dbReference type="InterPro" id="IPR005123">
    <property type="entry name" value="Oxoglu/Fe-dep_dioxygenase_dom"/>
</dbReference>
<dbReference type="InterPro" id="IPR026992">
    <property type="entry name" value="DIOX_N"/>
</dbReference>
<dbReference type="GO" id="GO:0002238">
    <property type="term" value="P:response to molecule of fungal origin"/>
    <property type="evidence" value="ECO:0007669"/>
    <property type="project" value="UniProtKB-ARBA"/>
</dbReference>
<protein>
    <submittedName>
        <fullName evidence="6">OLC1v1007062C1</fullName>
    </submittedName>
</protein>
<keyword evidence="7" id="KW-1185">Reference proteome</keyword>
<dbReference type="Gene3D" id="2.60.120.330">
    <property type="entry name" value="B-lactam Antibiotic, Isopenicillin N Synthase, Chain"/>
    <property type="match status" value="1"/>
</dbReference>
<evidence type="ECO:0000259" key="5">
    <source>
        <dbReference type="PROSITE" id="PS51471"/>
    </source>
</evidence>
<dbReference type="PROSITE" id="PS51471">
    <property type="entry name" value="FE2OG_OXY"/>
    <property type="match status" value="1"/>
</dbReference>
<evidence type="ECO:0000256" key="4">
    <source>
        <dbReference type="RuleBase" id="RU003682"/>
    </source>
</evidence>
<evidence type="ECO:0000313" key="7">
    <source>
        <dbReference type="Proteomes" id="UP001161247"/>
    </source>
</evidence>
<comment type="similarity">
    <text evidence="1 4">Belongs to the iron/ascorbate-dependent oxidoreductase family.</text>
</comment>
<dbReference type="InterPro" id="IPR027443">
    <property type="entry name" value="IPNS-like_sf"/>
</dbReference>
<evidence type="ECO:0000256" key="3">
    <source>
        <dbReference type="ARBA" id="ARBA00023004"/>
    </source>
</evidence>
<dbReference type="GO" id="GO:0016706">
    <property type="term" value="F:2-oxoglutarate-dependent dioxygenase activity"/>
    <property type="evidence" value="ECO:0007669"/>
    <property type="project" value="UniProtKB-ARBA"/>
</dbReference>
<keyword evidence="3 4" id="KW-0408">Iron</keyword>
<dbReference type="Pfam" id="PF14226">
    <property type="entry name" value="DIOX_N"/>
    <property type="match status" value="1"/>
</dbReference>
<dbReference type="PANTHER" id="PTHR47991">
    <property type="entry name" value="OXOGLUTARATE/IRON-DEPENDENT DIOXYGENASE"/>
    <property type="match status" value="1"/>
</dbReference>
<dbReference type="EMBL" id="OX459122">
    <property type="protein sequence ID" value="CAI9107654.1"/>
    <property type="molecule type" value="Genomic_DNA"/>
</dbReference>
<keyword evidence="2 4" id="KW-0479">Metal-binding</keyword>
<dbReference type="InterPro" id="IPR044861">
    <property type="entry name" value="IPNS-like_FE2OG_OXY"/>
</dbReference>
<dbReference type="AlphaFoldDB" id="A0AAV1DIG0"/>
<evidence type="ECO:0000256" key="1">
    <source>
        <dbReference type="ARBA" id="ARBA00008056"/>
    </source>
</evidence>
<dbReference type="GO" id="GO:0046872">
    <property type="term" value="F:metal ion binding"/>
    <property type="evidence" value="ECO:0007669"/>
    <property type="project" value="UniProtKB-KW"/>
</dbReference>
<sequence>MEVLMSNWKDVQSIPPNYIFPPDTRPGKISFPNCEDIPVIDLRKIDGHDDRSETIQQIIKACRHFGFFQVIHHGISESLMEEAMSVIREFFQMPGEYKSSYYSTDMNKRCRLYSSSILYEKEPFHFWRDNLTHHCHPLEENIQSWPEKPLRYRDVVSDYSIEVRRFLLTILGLICEGLGLRPGYFEGELTKTQLVSVNYHIPCPDPSLTLGVPEHMDPNIIGMVHQLAVPGLQIFKDGEWFGVKTLPNAFFVIPGLQLKAISNDLFKSPLHRVITHATETRTTICSFLVPSTDVLIEPAAEASGNPPVYKAFTYKEFFAAYTEKGWGAVLESFRQQTPE</sequence>
<organism evidence="6 7">
    <name type="scientific">Oldenlandia corymbosa var. corymbosa</name>
    <dbReference type="NCBI Taxonomy" id="529605"/>
    <lineage>
        <taxon>Eukaryota</taxon>
        <taxon>Viridiplantae</taxon>
        <taxon>Streptophyta</taxon>
        <taxon>Embryophyta</taxon>
        <taxon>Tracheophyta</taxon>
        <taxon>Spermatophyta</taxon>
        <taxon>Magnoliopsida</taxon>
        <taxon>eudicotyledons</taxon>
        <taxon>Gunneridae</taxon>
        <taxon>Pentapetalae</taxon>
        <taxon>asterids</taxon>
        <taxon>lamiids</taxon>
        <taxon>Gentianales</taxon>
        <taxon>Rubiaceae</taxon>
        <taxon>Rubioideae</taxon>
        <taxon>Spermacoceae</taxon>
        <taxon>Hedyotis-Oldenlandia complex</taxon>
        <taxon>Oldenlandia</taxon>
    </lineage>
</organism>
<dbReference type="Proteomes" id="UP001161247">
    <property type="component" value="Chromosome 5"/>
</dbReference>
<dbReference type="InterPro" id="IPR050295">
    <property type="entry name" value="Plant_2OG-oxidoreductases"/>
</dbReference>
<gene>
    <name evidence="6" type="ORF">OLC1_LOCUS15913</name>
</gene>
<proteinExistence type="inferred from homology"/>
<evidence type="ECO:0000256" key="2">
    <source>
        <dbReference type="ARBA" id="ARBA00022723"/>
    </source>
</evidence>
<accession>A0AAV1DIG0</accession>
<dbReference type="GO" id="GO:0009805">
    <property type="term" value="P:coumarin biosynthetic process"/>
    <property type="evidence" value="ECO:0007669"/>
    <property type="project" value="UniProtKB-ARBA"/>
</dbReference>
<dbReference type="SUPFAM" id="SSF51197">
    <property type="entry name" value="Clavaminate synthase-like"/>
    <property type="match status" value="1"/>
</dbReference>
<evidence type="ECO:0000313" key="6">
    <source>
        <dbReference type="EMBL" id="CAI9107654.1"/>
    </source>
</evidence>
<feature type="domain" description="Fe2OG dioxygenase" evidence="5">
    <location>
        <begin position="191"/>
        <end position="290"/>
    </location>
</feature>